<dbReference type="Gene3D" id="1.25.40.20">
    <property type="entry name" value="Ankyrin repeat-containing domain"/>
    <property type="match status" value="1"/>
</dbReference>
<organism evidence="5 6">
    <name type="scientific">Promicromonospora alba</name>
    <dbReference type="NCBI Taxonomy" id="1616110"/>
    <lineage>
        <taxon>Bacteria</taxon>
        <taxon>Bacillati</taxon>
        <taxon>Actinomycetota</taxon>
        <taxon>Actinomycetes</taxon>
        <taxon>Micrococcales</taxon>
        <taxon>Promicromonosporaceae</taxon>
        <taxon>Promicromonospora</taxon>
    </lineage>
</organism>
<sequence>MSDPDGNQQVNDQVNDQANEYSTDDPEAGTRLEPQQIFDLARQGADVLLDLVDAGLPVDLADESGNTLLMLAAYHGHADLTAGLAERGADVNRLNGKNQAPLAGAIFKNEADVIRVLVEHGADPDAGNPSARATAQMFGRELPAPGAR</sequence>
<dbReference type="EMBL" id="JBHSFI010000005">
    <property type="protein sequence ID" value="MFC4630389.1"/>
    <property type="molecule type" value="Genomic_DNA"/>
</dbReference>
<evidence type="ECO:0000256" key="4">
    <source>
        <dbReference type="SAM" id="MobiDB-lite"/>
    </source>
</evidence>
<evidence type="ECO:0000256" key="1">
    <source>
        <dbReference type="ARBA" id="ARBA00022737"/>
    </source>
</evidence>
<evidence type="ECO:0000256" key="2">
    <source>
        <dbReference type="ARBA" id="ARBA00023043"/>
    </source>
</evidence>
<keyword evidence="6" id="KW-1185">Reference proteome</keyword>
<keyword evidence="2 3" id="KW-0040">ANK repeat</keyword>
<feature type="repeat" description="ANK" evidence="3">
    <location>
        <begin position="64"/>
        <end position="96"/>
    </location>
</feature>
<keyword evidence="1" id="KW-0677">Repeat</keyword>
<dbReference type="RefSeq" id="WP_377138033.1">
    <property type="nucleotide sequence ID" value="NZ_JBHSFI010000005.1"/>
</dbReference>
<proteinExistence type="predicted"/>
<reference evidence="6" key="1">
    <citation type="journal article" date="2019" name="Int. J. Syst. Evol. Microbiol.">
        <title>The Global Catalogue of Microorganisms (GCM) 10K type strain sequencing project: providing services to taxonomists for standard genome sequencing and annotation.</title>
        <authorList>
            <consortium name="The Broad Institute Genomics Platform"/>
            <consortium name="The Broad Institute Genome Sequencing Center for Infectious Disease"/>
            <person name="Wu L."/>
            <person name="Ma J."/>
        </authorList>
    </citation>
    <scope>NUCLEOTIDE SEQUENCE [LARGE SCALE GENOMIC DNA]</scope>
    <source>
        <strain evidence="6">CCUG 42722</strain>
    </source>
</reference>
<dbReference type="PROSITE" id="PS50088">
    <property type="entry name" value="ANK_REPEAT"/>
    <property type="match status" value="2"/>
</dbReference>
<evidence type="ECO:0000313" key="6">
    <source>
        <dbReference type="Proteomes" id="UP001596011"/>
    </source>
</evidence>
<dbReference type="SUPFAM" id="SSF48403">
    <property type="entry name" value="Ankyrin repeat"/>
    <property type="match status" value="1"/>
</dbReference>
<evidence type="ECO:0000313" key="5">
    <source>
        <dbReference type="EMBL" id="MFC4630389.1"/>
    </source>
</evidence>
<dbReference type="PANTHER" id="PTHR24171">
    <property type="entry name" value="ANKYRIN REPEAT DOMAIN-CONTAINING PROTEIN 39-RELATED"/>
    <property type="match status" value="1"/>
</dbReference>
<dbReference type="Proteomes" id="UP001596011">
    <property type="component" value="Unassembled WGS sequence"/>
</dbReference>
<feature type="repeat" description="ANK" evidence="3">
    <location>
        <begin position="97"/>
        <end position="129"/>
    </location>
</feature>
<feature type="region of interest" description="Disordered" evidence="4">
    <location>
        <begin position="125"/>
        <end position="148"/>
    </location>
</feature>
<gene>
    <name evidence="5" type="ORF">ACFO6V_19250</name>
</gene>
<accession>A0ABV9HJF4</accession>
<feature type="region of interest" description="Disordered" evidence="4">
    <location>
        <begin position="1"/>
        <end position="31"/>
    </location>
</feature>
<dbReference type="Pfam" id="PF12796">
    <property type="entry name" value="Ank_2"/>
    <property type="match status" value="1"/>
</dbReference>
<feature type="compositionally biased region" description="Low complexity" evidence="4">
    <location>
        <begin position="1"/>
        <end position="19"/>
    </location>
</feature>
<dbReference type="PROSITE" id="PS50297">
    <property type="entry name" value="ANK_REP_REGION"/>
    <property type="match status" value="2"/>
</dbReference>
<comment type="caution">
    <text evidence="5">The sequence shown here is derived from an EMBL/GenBank/DDBJ whole genome shotgun (WGS) entry which is preliminary data.</text>
</comment>
<dbReference type="SMART" id="SM00248">
    <property type="entry name" value="ANK"/>
    <property type="match status" value="2"/>
</dbReference>
<name>A0ABV9HJF4_9MICO</name>
<dbReference type="InterPro" id="IPR002110">
    <property type="entry name" value="Ankyrin_rpt"/>
</dbReference>
<dbReference type="PRINTS" id="PR01415">
    <property type="entry name" value="ANKYRIN"/>
</dbReference>
<dbReference type="InterPro" id="IPR036770">
    <property type="entry name" value="Ankyrin_rpt-contain_sf"/>
</dbReference>
<evidence type="ECO:0000256" key="3">
    <source>
        <dbReference type="PROSITE-ProRule" id="PRU00023"/>
    </source>
</evidence>
<protein>
    <submittedName>
        <fullName evidence="5">Ankyrin repeat domain-containing protein</fullName>
    </submittedName>
</protein>